<evidence type="ECO:0000313" key="4">
    <source>
        <dbReference type="WBParaSite" id="ASIM_0000782901-mRNA-1"/>
    </source>
</evidence>
<feature type="region of interest" description="Disordered" evidence="1">
    <location>
        <begin position="37"/>
        <end position="67"/>
    </location>
</feature>
<reference evidence="2 3" key="2">
    <citation type="submission" date="2018-11" db="EMBL/GenBank/DDBJ databases">
        <authorList>
            <consortium name="Pathogen Informatics"/>
        </authorList>
    </citation>
    <scope>NUCLEOTIDE SEQUENCE [LARGE SCALE GENOMIC DNA]</scope>
</reference>
<gene>
    <name evidence="2" type="ORF">ASIM_LOCUS7590</name>
</gene>
<reference evidence="4" key="1">
    <citation type="submission" date="2017-02" db="UniProtKB">
        <authorList>
            <consortium name="WormBaseParasite"/>
        </authorList>
    </citation>
    <scope>IDENTIFICATION</scope>
</reference>
<evidence type="ECO:0000313" key="3">
    <source>
        <dbReference type="Proteomes" id="UP000267096"/>
    </source>
</evidence>
<proteinExistence type="predicted"/>
<dbReference type="WBParaSite" id="ASIM_0000782901-mRNA-1">
    <property type="protein sequence ID" value="ASIM_0000782901-mRNA-1"/>
    <property type="gene ID" value="ASIM_0000782901"/>
</dbReference>
<protein>
    <submittedName>
        <fullName evidence="4">Ovule protein</fullName>
    </submittedName>
</protein>
<sequence>MQSGNTTASDIFGNCDHANSSVGTVPAGSRLAQYLQPPLPRHSSWNTPLSQPQTANAPYGLSSQAGMPPSTVRSFITNVIISSLN</sequence>
<organism evidence="4">
    <name type="scientific">Anisakis simplex</name>
    <name type="common">Herring worm</name>
    <dbReference type="NCBI Taxonomy" id="6269"/>
    <lineage>
        <taxon>Eukaryota</taxon>
        <taxon>Metazoa</taxon>
        <taxon>Ecdysozoa</taxon>
        <taxon>Nematoda</taxon>
        <taxon>Chromadorea</taxon>
        <taxon>Rhabditida</taxon>
        <taxon>Spirurina</taxon>
        <taxon>Ascaridomorpha</taxon>
        <taxon>Ascaridoidea</taxon>
        <taxon>Anisakidae</taxon>
        <taxon>Anisakis</taxon>
        <taxon>Anisakis simplex complex</taxon>
    </lineage>
</organism>
<feature type="compositionally biased region" description="Polar residues" evidence="1">
    <location>
        <begin position="43"/>
        <end position="67"/>
    </location>
</feature>
<keyword evidence="3" id="KW-1185">Reference proteome</keyword>
<accession>A0A0M3JJK8</accession>
<evidence type="ECO:0000313" key="2">
    <source>
        <dbReference type="EMBL" id="VDK29543.1"/>
    </source>
</evidence>
<evidence type="ECO:0000256" key="1">
    <source>
        <dbReference type="SAM" id="MobiDB-lite"/>
    </source>
</evidence>
<dbReference type="EMBL" id="UYRR01018671">
    <property type="protein sequence ID" value="VDK29543.1"/>
    <property type="molecule type" value="Genomic_DNA"/>
</dbReference>
<dbReference type="AlphaFoldDB" id="A0A0M3JJK8"/>
<name>A0A0M3JJK8_ANISI</name>
<dbReference type="Proteomes" id="UP000267096">
    <property type="component" value="Unassembled WGS sequence"/>
</dbReference>